<sequence length="212" mass="24276">GQFFNSLTGQIYDELLVLLLDINIAGCKYRLWDPSIPQNYDCQTRDGMSPDGTGRNPERGPCRRLTHGEYIEICEHLQWTGDGRTRKPPSCTPLYSLLLWDIHHATALIYNAKKKSYPIIQRLNTTIQLHAHTLADRDRPDIPPRLLDPMRMATRPHEDYYLPCFEVLTSPNERMPTDYVETQIIPLLPGLTQKAASTDVTEMRSNTADEPL</sequence>
<accession>X0TTF8</accession>
<reference evidence="1" key="1">
    <citation type="journal article" date="2014" name="Front. Microbiol.">
        <title>High frequency of phylogenetically diverse reductive dehalogenase-homologous genes in deep subseafloor sedimentary metagenomes.</title>
        <authorList>
            <person name="Kawai M."/>
            <person name="Futagami T."/>
            <person name="Toyoda A."/>
            <person name="Takaki Y."/>
            <person name="Nishi S."/>
            <person name="Hori S."/>
            <person name="Arai W."/>
            <person name="Tsubouchi T."/>
            <person name="Morono Y."/>
            <person name="Uchiyama I."/>
            <person name="Ito T."/>
            <person name="Fujiyama A."/>
            <person name="Inagaki F."/>
            <person name="Takami H."/>
        </authorList>
    </citation>
    <scope>NUCLEOTIDE SEQUENCE</scope>
    <source>
        <strain evidence="1">Expedition CK06-06</strain>
    </source>
</reference>
<proteinExistence type="predicted"/>
<organism evidence="1">
    <name type="scientific">marine sediment metagenome</name>
    <dbReference type="NCBI Taxonomy" id="412755"/>
    <lineage>
        <taxon>unclassified sequences</taxon>
        <taxon>metagenomes</taxon>
        <taxon>ecological metagenomes</taxon>
    </lineage>
</organism>
<comment type="caution">
    <text evidence="1">The sequence shown here is derived from an EMBL/GenBank/DDBJ whole genome shotgun (WGS) entry which is preliminary data.</text>
</comment>
<evidence type="ECO:0000313" key="1">
    <source>
        <dbReference type="EMBL" id="GAF96888.1"/>
    </source>
</evidence>
<dbReference type="EMBL" id="BARS01010743">
    <property type="protein sequence ID" value="GAF96888.1"/>
    <property type="molecule type" value="Genomic_DNA"/>
</dbReference>
<feature type="non-terminal residue" evidence="1">
    <location>
        <position position="1"/>
    </location>
</feature>
<gene>
    <name evidence="1" type="ORF">S01H1_19800</name>
</gene>
<name>X0TTF8_9ZZZZ</name>
<dbReference type="AlphaFoldDB" id="X0TTF8"/>
<protein>
    <submittedName>
        <fullName evidence="1">Uncharacterized protein</fullName>
    </submittedName>
</protein>